<keyword evidence="1" id="KW-0472">Membrane</keyword>
<evidence type="ECO:0000313" key="2">
    <source>
        <dbReference type="EMBL" id="MBB6036370.1"/>
    </source>
</evidence>
<dbReference type="AlphaFoldDB" id="A0A841FWL7"/>
<dbReference type="RefSeq" id="WP_184789226.1">
    <property type="nucleotide sequence ID" value="NZ_BONT01000028.1"/>
</dbReference>
<dbReference type="EMBL" id="JACHGT010000009">
    <property type="protein sequence ID" value="MBB6036370.1"/>
    <property type="molecule type" value="Genomic_DNA"/>
</dbReference>
<accession>A0A841FWL7</accession>
<dbReference type="InterPro" id="IPR011042">
    <property type="entry name" value="6-blade_b-propeller_TolB-like"/>
</dbReference>
<reference evidence="2 3" key="1">
    <citation type="submission" date="2020-08" db="EMBL/GenBank/DDBJ databases">
        <title>Genomic Encyclopedia of Type Strains, Phase IV (KMG-IV): sequencing the most valuable type-strain genomes for metagenomic binning, comparative biology and taxonomic classification.</title>
        <authorList>
            <person name="Goeker M."/>
        </authorList>
    </citation>
    <scope>NUCLEOTIDE SEQUENCE [LARGE SCALE GENOMIC DNA]</scope>
    <source>
        <strain evidence="2 3">YIM 65646</strain>
    </source>
</reference>
<protein>
    <recommendedName>
        <fullName evidence="4">WD40 repeat domain-containing protein</fullName>
    </recommendedName>
</protein>
<comment type="caution">
    <text evidence="2">The sequence shown here is derived from an EMBL/GenBank/DDBJ whole genome shotgun (WGS) entry which is preliminary data.</text>
</comment>
<dbReference type="SUPFAM" id="SSF69304">
    <property type="entry name" value="Tricorn protease N-terminal domain"/>
    <property type="match status" value="1"/>
</dbReference>
<dbReference type="Gene3D" id="2.120.10.30">
    <property type="entry name" value="TolB, C-terminal domain"/>
    <property type="match status" value="1"/>
</dbReference>
<dbReference type="Proteomes" id="UP000548476">
    <property type="component" value="Unassembled WGS sequence"/>
</dbReference>
<gene>
    <name evidence="2" type="ORF">HNR73_004241</name>
</gene>
<proteinExistence type="predicted"/>
<keyword evidence="1" id="KW-1133">Transmembrane helix</keyword>
<evidence type="ECO:0000313" key="3">
    <source>
        <dbReference type="Proteomes" id="UP000548476"/>
    </source>
</evidence>
<keyword evidence="1" id="KW-0812">Transmembrane</keyword>
<feature type="transmembrane region" description="Helical" evidence="1">
    <location>
        <begin position="37"/>
        <end position="59"/>
    </location>
</feature>
<organism evidence="2 3">
    <name type="scientific">Phytomonospora endophytica</name>
    <dbReference type="NCBI Taxonomy" id="714109"/>
    <lineage>
        <taxon>Bacteria</taxon>
        <taxon>Bacillati</taxon>
        <taxon>Actinomycetota</taxon>
        <taxon>Actinomycetes</taxon>
        <taxon>Micromonosporales</taxon>
        <taxon>Micromonosporaceae</taxon>
        <taxon>Phytomonospora</taxon>
    </lineage>
</organism>
<keyword evidence="3" id="KW-1185">Reference proteome</keyword>
<name>A0A841FWL7_9ACTN</name>
<sequence>MSNPLKEDFASFAEHAAAPDMHAAVLARSKRLGVRRAVAGAVTALVVLFGGVTGAFAIVNSWPEELSEAAAAVPGTFYYLDQGGEGGATRVLSWKAGDDEPAVVLEGDDTLRSTATISPDGRNIAWRETTGDGGTANLKVKDLATGVVTTLMDEFRYLPCAEPVWSPDSRSLLVGRQPLDESVGVHAFYVSLDAPQEFGDDVEIPGCHPRFVAEGEFAGDILYWGNGIEAMAPDGSPSGLDTADAVSTLYDTLGRTASSLVAISPDGRKACLSTDLETVDRAISCDTIVELPGGRVFQSPDHFSVAYVFAGPVVVGRSEGELKVMESSGAAIGTLGEPASLAEAELFAYAG</sequence>
<evidence type="ECO:0000256" key="1">
    <source>
        <dbReference type="SAM" id="Phobius"/>
    </source>
</evidence>
<evidence type="ECO:0008006" key="4">
    <source>
        <dbReference type="Google" id="ProtNLM"/>
    </source>
</evidence>